<dbReference type="EMBL" id="FMVM01000004">
    <property type="protein sequence ID" value="SCY38128.1"/>
    <property type="molecule type" value="Genomic_DNA"/>
</dbReference>
<dbReference type="RefSeq" id="WP_090917709.1">
    <property type="nucleotide sequence ID" value="NZ_FMVM01000004.1"/>
</dbReference>
<evidence type="ECO:0000313" key="2">
    <source>
        <dbReference type="Proteomes" id="UP000198538"/>
    </source>
</evidence>
<proteinExistence type="predicted"/>
<reference evidence="2" key="1">
    <citation type="submission" date="2016-10" db="EMBL/GenBank/DDBJ databases">
        <authorList>
            <person name="Varghese N."/>
            <person name="Submissions S."/>
        </authorList>
    </citation>
    <scope>NUCLEOTIDE SEQUENCE [LARGE SCALE GENOMIC DNA]</scope>
    <source>
        <strain evidence="2">BL9</strain>
    </source>
</reference>
<sequence length="123" mass="14060">MLLITRKLINRLSEPYKEADMLACYVTSQAISSTTSRAILLINLDVLKILFLNLFSSKVVQMVRIPLSDLEQQRLKSGVSLASIWSFQSHGIHYRFSIIKKMLTLGSMQAEFLEFVEEHVVRA</sequence>
<protein>
    <submittedName>
        <fullName evidence="1">Uncharacterized protein</fullName>
    </submittedName>
</protein>
<keyword evidence="2" id="KW-1185">Reference proteome</keyword>
<evidence type="ECO:0000313" key="1">
    <source>
        <dbReference type="EMBL" id="SCY38128.1"/>
    </source>
</evidence>
<dbReference type="AlphaFoldDB" id="A0A1G5FHL5"/>
<name>A0A1G5FHL5_9BACL</name>
<gene>
    <name evidence="1" type="ORF">SAMN05720606_104198</name>
</gene>
<dbReference type="Proteomes" id="UP000198538">
    <property type="component" value="Unassembled WGS sequence"/>
</dbReference>
<organism evidence="1 2">
    <name type="scientific">Paenibacillus polysaccharolyticus</name>
    <dbReference type="NCBI Taxonomy" id="582692"/>
    <lineage>
        <taxon>Bacteria</taxon>
        <taxon>Bacillati</taxon>
        <taxon>Bacillota</taxon>
        <taxon>Bacilli</taxon>
        <taxon>Bacillales</taxon>
        <taxon>Paenibacillaceae</taxon>
        <taxon>Paenibacillus</taxon>
    </lineage>
</organism>
<accession>A0A1G5FHL5</accession>